<keyword evidence="1" id="KW-0472">Membrane</keyword>
<evidence type="ECO:0000313" key="2">
    <source>
        <dbReference type="EMBL" id="STD09171.1"/>
    </source>
</evidence>
<accession>A0A7Z7LYF4</accession>
<sequence>MSYYKTKRQATKLIEKENSSYLILGISIFLMFVTIFIVIFS</sequence>
<name>A0A7Z7LYF4_9FLAO</name>
<gene>
    <name evidence="2" type="ORF">NCTC10588_02963</name>
</gene>
<dbReference type="EMBL" id="UFYD01000001">
    <property type="protein sequence ID" value="STD09171.1"/>
    <property type="molecule type" value="Genomic_DNA"/>
</dbReference>
<comment type="caution">
    <text evidence="2">The sequence shown here is derived from an EMBL/GenBank/DDBJ whole genome shotgun (WGS) entry which is preliminary data.</text>
</comment>
<evidence type="ECO:0000256" key="1">
    <source>
        <dbReference type="SAM" id="Phobius"/>
    </source>
</evidence>
<dbReference type="Proteomes" id="UP000254876">
    <property type="component" value="Unassembled WGS sequence"/>
</dbReference>
<keyword evidence="1" id="KW-1133">Transmembrane helix</keyword>
<protein>
    <submittedName>
        <fullName evidence="2">Uncharacterized protein</fullName>
    </submittedName>
</protein>
<dbReference type="AlphaFoldDB" id="A0A7Z7LYF4"/>
<keyword evidence="1" id="KW-0812">Transmembrane</keyword>
<feature type="transmembrane region" description="Helical" evidence="1">
    <location>
        <begin position="21"/>
        <end position="40"/>
    </location>
</feature>
<reference evidence="2 3" key="1">
    <citation type="submission" date="2018-06" db="EMBL/GenBank/DDBJ databases">
        <authorList>
            <consortium name="Pathogen Informatics"/>
            <person name="Doyle S."/>
        </authorList>
    </citation>
    <scope>NUCLEOTIDE SEQUENCE [LARGE SCALE GENOMIC DNA]</scope>
    <source>
        <strain evidence="2 3">NCTC10588</strain>
    </source>
</reference>
<evidence type="ECO:0000313" key="3">
    <source>
        <dbReference type="Proteomes" id="UP000254876"/>
    </source>
</evidence>
<organism evidence="2 3">
    <name type="scientific">Elizabethkingia anophelis</name>
    <dbReference type="NCBI Taxonomy" id="1117645"/>
    <lineage>
        <taxon>Bacteria</taxon>
        <taxon>Pseudomonadati</taxon>
        <taxon>Bacteroidota</taxon>
        <taxon>Flavobacteriia</taxon>
        <taxon>Flavobacteriales</taxon>
        <taxon>Weeksellaceae</taxon>
        <taxon>Elizabethkingia</taxon>
    </lineage>
</organism>
<proteinExistence type="predicted"/>